<dbReference type="OrthoDB" id="5121710at2"/>
<feature type="compositionally biased region" description="Acidic residues" evidence="1">
    <location>
        <begin position="50"/>
        <end position="59"/>
    </location>
</feature>
<gene>
    <name evidence="2" type="ORF">FVP77_15625</name>
</gene>
<evidence type="ECO:0000256" key="1">
    <source>
        <dbReference type="SAM" id="MobiDB-lite"/>
    </source>
</evidence>
<keyword evidence="3" id="KW-1185">Reference proteome</keyword>
<organism evidence="2 3">
    <name type="scientific">Microbacterium hatanonis</name>
    <dbReference type="NCBI Taxonomy" id="404366"/>
    <lineage>
        <taxon>Bacteria</taxon>
        <taxon>Bacillati</taxon>
        <taxon>Actinomycetota</taxon>
        <taxon>Actinomycetes</taxon>
        <taxon>Micrococcales</taxon>
        <taxon>Microbacteriaceae</taxon>
        <taxon>Microbacterium</taxon>
    </lineage>
</organism>
<reference evidence="2 3" key="1">
    <citation type="submission" date="2019-08" db="EMBL/GenBank/DDBJ databases">
        <authorList>
            <person name="Dong K."/>
        </authorList>
    </citation>
    <scope>NUCLEOTIDE SEQUENCE [LARGE SCALE GENOMIC DNA]</scope>
    <source>
        <strain evidence="2 3">JCM14558</strain>
    </source>
</reference>
<feature type="compositionally biased region" description="Basic and acidic residues" evidence="1">
    <location>
        <begin position="40"/>
        <end position="49"/>
    </location>
</feature>
<dbReference type="RefSeq" id="WP_147895448.1">
    <property type="nucleotide sequence ID" value="NZ_BAAANR010000001.1"/>
</dbReference>
<feature type="region of interest" description="Disordered" evidence="1">
    <location>
        <begin position="1"/>
        <end position="59"/>
    </location>
</feature>
<sequence length="59" mass="6239">MSTDENDTDPTGSDTELGKLIAKVDDEHGEHGAAAMADQLRGKVEKTEAEPEAPGDLED</sequence>
<evidence type="ECO:0000313" key="3">
    <source>
        <dbReference type="Proteomes" id="UP000321034"/>
    </source>
</evidence>
<accession>A0A5C8HVZ6</accession>
<proteinExistence type="predicted"/>
<feature type="compositionally biased region" description="Basic and acidic residues" evidence="1">
    <location>
        <begin position="22"/>
        <end position="31"/>
    </location>
</feature>
<dbReference type="EMBL" id="VRSV01000002">
    <property type="protein sequence ID" value="TXK10273.1"/>
    <property type="molecule type" value="Genomic_DNA"/>
</dbReference>
<protein>
    <submittedName>
        <fullName evidence="2">Uncharacterized protein</fullName>
    </submittedName>
</protein>
<comment type="caution">
    <text evidence="2">The sequence shown here is derived from an EMBL/GenBank/DDBJ whole genome shotgun (WGS) entry which is preliminary data.</text>
</comment>
<dbReference type="AlphaFoldDB" id="A0A5C8HVZ6"/>
<evidence type="ECO:0000313" key="2">
    <source>
        <dbReference type="EMBL" id="TXK10273.1"/>
    </source>
</evidence>
<name>A0A5C8HVZ6_9MICO</name>
<dbReference type="Proteomes" id="UP000321034">
    <property type="component" value="Unassembled WGS sequence"/>
</dbReference>